<keyword evidence="1" id="KW-0808">Transferase</keyword>
<dbReference type="InterPro" id="IPR006626">
    <property type="entry name" value="PbH1"/>
</dbReference>
<dbReference type="InterPro" id="IPR012334">
    <property type="entry name" value="Pectin_lyas_fold"/>
</dbReference>
<evidence type="ECO:0000259" key="7">
    <source>
        <dbReference type="PROSITE" id="PS50011"/>
    </source>
</evidence>
<dbReference type="EMBL" id="JARBJD010000008">
    <property type="protein sequence ID" value="KAK2963033.1"/>
    <property type="molecule type" value="Genomic_DNA"/>
</dbReference>
<evidence type="ECO:0000256" key="3">
    <source>
        <dbReference type="ARBA" id="ARBA00022777"/>
    </source>
</evidence>
<evidence type="ECO:0000256" key="6">
    <source>
        <dbReference type="SAM" id="Phobius"/>
    </source>
</evidence>
<dbReference type="InterPro" id="IPR000719">
    <property type="entry name" value="Prot_kinase_dom"/>
</dbReference>
<organism evidence="8 9">
    <name type="scientific">Blattamonas nauphoetae</name>
    <dbReference type="NCBI Taxonomy" id="2049346"/>
    <lineage>
        <taxon>Eukaryota</taxon>
        <taxon>Metamonada</taxon>
        <taxon>Preaxostyla</taxon>
        <taxon>Oxymonadida</taxon>
        <taxon>Blattamonas</taxon>
    </lineage>
</organism>
<comment type="caution">
    <text evidence="8">The sequence shown here is derived from an EMBL/GenBank/DDBJ whole genome shotgun (WGS) entry which is preliminary data.</text>
</comment>
<evidence type="ECO:0000256" key="1">
    <source>
        <dbReference type="ARBA" id="ARBA00022679"/>
    </source>
</evidence>
<keyword evidence="6" id="KW-0812">Transmembrane</keyword>
<dbReference type="InterPro" id="IPR001245">
    <property type="entry name" value="Ser-Thr/Tyr_kinase_cat_dom"/>
</dbReference>
<feature type="compositionally biased region" description="Polar residues" evidence="5">
    <location>
        <begin position="857"/>
        <end position="871"/>
    </location>
</feature>
<gene>
    <name evidence="8" type="ORF">BLNAU_2056</name>
</gene>
<evidence type="ECO:0000256" key="5">
    <source>
        <dbReference type="SAM" id="MobiDB-lite"/>
    </source>
</evidence>
<dbReference type="PANTHER" id="PTHR44329">
    <property type="entry name" value="SERINE/THREONINE-PROTEIN KINASE TNNI3K-RELATED"/>
    <property type="match status" value="1"/>
</dbReference>
<feature type="domain" description="Protein kinase" evidence="7">
    <location>
        <begin position="591"/>
        <end position="982"/>
    </location>
</feature>
<evidence type="ECO:0000256" key="2">
    <source>
        <dbReference type="ARBA" id="ARBA00022741"/>
    </source>
</evidence>
<keyword evidence="2" id="KW-0547">Nucleotide-binding</keyword>
<dbReference type="SUPFAM" id="SSF51126">
    <property type="entry name" value="Pectin lyase-like"/>
    <property type="match status" value="1"/>
</dbReference>
<dbReference type="InterPro" id="IPR011009">
    <property type="entry name" value="Kinase-like_dom_sf"/>
</dbReference>
<keyword evidence="6" id="KW-0472">Membrane</keyword>
<dbReference type="InterPro" id="IPR051681">
    <property type="entry name" value="Ser/Thr_Kinases-Pseudokinases"/>
</dbReference>
<dbReference type="SUPFAM" id="SSF56112">
    <property type="entry name" value="Protein kinase-like (PK-like)"/>
    <property type="match status" value="1"/>
</dbReference>
<evidence type="ECO:0000313" key="9">
    <source>
        <dbReference type="Proteomes" id="UP001281761"/>
    </source>
</evidence>
<accession>A0ABQ9YH05</accession>
<dbReference type="Pfam" id="PF07714">
    <property type="entry name" value="PK_Tyr_Ser-Thr"/>
    <property type="match status" value="1"/>
</dbReference>
<dbReference type="InterPro" id="IPR011050">
    <property type="entry name" value="Pectin_lyase_fold/virulence"/>
</dbReference>
<sequence>MLGCVVSLTNSHLSGSTIRDVNTVGCVLCSNSSFSSLLPSHNTDKESSEGTVTRPGQDPEPFMDGVKFEFDESSGDTSSKAVFTNCRFTGANYQPSARPLIFNKNPGTLSVESCSFDNIAFTGDSGGTVFVDISAQFDHICFTAISSNFSSCSSGRSGGAMSISCMDDVLIDSCRFEGCSTTDGYSEGGGLFLTGFFLRDNSQQFRVDGCVIEDCMAAHVGGGVVVKGFLDLVVDYSRFERCTLIAVSGYSYGGGIRADGEGALTLKGCHFIECSSKHAGSAISYYPQKDMQISDTLVKNCHSGATGAIFIFHFTDSTHHSFSRVLFDGNTVGQDTAFFADCLRFPKNTTKFTDVAIMCVDFSVVPTLEFEDCFSTVHSDSSGIIVEGSFNSSTFLFDPERVLAPEFNSIGPLLTSKPTVRVNEKTGKIELEMEGKTPLTSQEFNVTVKDSDGTVTKIRMLFSDGTGTLVSVIEGSLEWNTSYTITSIVGIVPESSSSSRVTNNIEVPVAAWAFNLAVTPELLSFTTPDTPSFSTLQVASAILVESDPQFAFVILHFDKEVSGSYDFVVLEDGEEVTLTITAEAGSKSGATKEFKVVGEGRILTHDTTYTIKSIVPTAESEALFVWMNETIRFHIPKSSNDQKKSLSPETKALLSWLIPLVGCLLIALVLAILIIVLLRRRQKKNAEPIPKEMEAQEPIDVEKVEEFGVDCSNGVLRTNENDQSAIGTSNNHPTIVNQSTEAMNSESRKDGELVEVMACSGDFGISTARMDSTLYSVLHKEHREIGKRGVGLQLVNGLKHVVAHRGWSDVLTRLSSHWILVDTSGLVQLKLQMNASEAEEEAAQTQMQNAPPLPNLEENTNQPGEITQNPYSGKAGMDGLRWRAPEVVSSDGRSGVESVDGHKASIFSLGLVLWEIETGQVPFGELDAVNAQRQSGTGIGLKMESLQNEEFITLILRCVSVDPKDRPTLSEIGEFLTSHPDDCQIAFGKDLKGP</sequence>
<dbReference type="SMART" id="SM00710">
    <property type="entry name" value="PbH1"/>
    <property type="match status" value="5"/>
</dbReference>
<keyword evidence="3" id="KW-0418">Kinase</keyword>
<reference evidence="8 9" key="1">
    <citation type="journal article" date="2022" name="bioRxiv">
        <title>Genomics of Preaxostyla Flagellates Illuminates Evolutionary Transitions and the Path Towards Mitochondrial Loss.</title>
        <authorList>
            <person name="Novak L.V.F."/>
            <person name="Treitli S.C."/>
            <person name="Pyrih J."/>
            <person name="Halakuc P."/>
            <person name="Pipaliya S.V."/>
            <person name="Vacek V."/>
            <person name="Brzon O."/>
            <person name="Soukal P."/>
            <person name="Eme L."/>
            <person name="Dacks J.B."/>
            <person name="Karnkowska A."/>
            <person name="Elias M."/>
            <person name="Hampl V."/>
        </authorList>
    </citation>
    <scope>NUCLEOTIDE SEQUENCE [LARGE SCALE GENOMIC DNA]</scope>
    <source>
        <strain evidence="8">NAU3</strain>
        <tissue evidence="8">Gut</tissue>
    </source>
</reference>
<evidence type="ECO:0000256" key="4">
    <source>
        <dbReference type="ARBA" id="ARBA00022840"/>
    </source>
</evidence>
<proteinExistence type="predicted"/>
<evidence type="ECO:0000313" key="8">
    <source>
        <dbReference type="EMBL" id="KAK2963033.1"/>
    </source>
</evidence>
<name>A0ABQ9YH05_9EUKA</name>
<dbReference type="PANTHER" id="PTHR44329:SF288">
    <property type="entry name" value="MITOGEN-ACTIVATED PROTEIN KINASE KINASE KINASE 20"/>
    <property type="match status" value="1"/>
</dbReference>
<protein>
    <recommendedName>
        <fullName evidence="7">Protein kinase domain-containing protein</fullName>
    </recommendedName>
</protein>
<keyword evidence="4" id="KW-0067">ATP-binding</keyword>
<dbReference type="Proteomes" id="UP001281761">
    <property type="component" value="Unassembled WGS sequence"/>
</dbReference>
<feature type="transmembrane region" description="Helical" evidence="6">
    <location>
        <begin position="653"/>
        <end position="678"/>
    </location>
</feature>
<dbReference type="Gene3D" id="2.160.20.10">
    <property type="entry name" value="Single-stranded right-handed beta-helix, Pectin lyase-like"/>
    <property type="match status" value="1"/>
</dbReference>
<feature type="region of interest" description="Disordered" evidence="5">
    <location>
        <begin position="851"/>
        <end position="875"/>
    </location>
</feature>
<keyword evidence="9" id="KW-1185">Reference proteome</keyword>
<dbReference type="Gene3D" id="1.10.510.10">
    <property type="entry name" value="Transferase(Phosphotransferase) domain 1"/>
    <property type="match status" value="1"/>
</dbReference>
<dbReference type="PROSITE" id="PS50011">
    <property type="entry name" value="PROTEIN_KINASE_DOM"/>
    <property type="match status" value="1"/>
</dbReference>
<feature type="region of interest" description="Disordered" evidence="5">
    <location>
        <begin position="37"/>
        <end position="60"/>
    </location>
</feature>
<keyword evidence="6" id="KW-1133">Transmembrane helix</keyword>